<gene>
    <name evidence="1" type="ORF">GCU60_18205</name>
</gene>
<comment type="caution">
    <text evidence="1">The sequence shown here is derived from an EMBL/GenBank/DDBJ whole genome shotgun (WGS) entry which is preliminary data.</text>
</comment>
<protein>
    <submittedName>
        <fullName evidence="1">Uncharacterized protein</fullName>
    </submittedName>
</protein>
<reference evidence="1 2" key="1">
    <citation type="submission" date="2019-12" db="EMBL/GenBank/DDBJ databases">
        <title>the WGS of Blastococcus saxobsidens 67B17.</title>
        <authorList>
            <person name="Jiang Z."/>
        </authorList>
    </citation>
    <scope>NUCLEOTIDE SEQUENCE [LARGE SCALE GENOMIC DNA]</scope>
    <source>
        <strain evidence="1 2">67B17</strain>
    </source>
</reference>
<name>A0A6L9W6I4_9ACTN</name>
<dbReference type="Proteomes" id="UP000479241">
    <property type="component" value="Unassembled WGS sequence"/>
</dbReference>
<evidence type="ECO:0000313" key="2">
    <source>
        <dbReference type="Proteomes" id="UP000479241"/>
    </source>
</evidence>
<organism evidence="1 2">
    <name type="scientific">Blastococcus saxobsidens</name>
    <dbReference type="NCBI Taxonomy" id="138336"/>
    <lineage>
        <taxon>Bacteria</taxon>
        <taxon>Bacillati</taxon>
        <taxon>Actinomycetota</taxon>
        <taxon>Actinomycetes</taxon>
        <taxon>Geodermatophilales</taxon>
        <taxon>Geodermatophilaceae</taxon>
        <taxon>Blastococcus</taxon>
    </lineage>
</organism>
<dbReference type="AlphaFoldDB" id="A0A6L9W6I4"/>
<accession>A0A6L9W6I4</accession>
<proteinExistence type="predicted"/>
<dbReference type="RefSeq" id="WP_163207814.1">
    <property type="nucleotide sequence ID" value="NZ_JAAGWG010000038.1"/>
</dbReference>
<evidence type="ECO:0000313" key="1">
    <source>
        <dbReference type="EMBL" id="NEK87675.1"/>
    </source>
</evidence>
<sequence>MTISPSPDAPVRAAAELTDRWRAVLEPPVFGARSMWLTWFGADGRQLPLVIPVDDLPLAPDAALLVGLRDVHESVVVDQLGGVGHLALALCRPGAAAVTGDDEAWAEALRHVLDEGSWSLHVAAGGEVRPLVAGPS</sequence>
<dbReference type="EMBL" id="JAAGWG010000038">
    <property type="protein sequence ID" value="NEK87675.1"/>
    <property type="molecule type" value="Genomic_DNA"/>
</dbReference>